<sequence>MTSLPRSNTDSVAKSSAAPLTMASLPRSNTDQTAKPSSTGPVSKGSKVETVTAERDSEAHAADLQDTDMPAFTRTHSYYVACTPDDSGQVEYEYILASDVRRQINQAHSEVCQDSACPMDHIILSKEPKDARDRKGFPFGLAVYYRARTSTDTATSKCA</sequence>
<comment type="caution">
    <text evidence="2">The sequence shown here is derived from an EMBL/GenBank/DDBJ whole genome shotgun (WGS) entry which is preliminary data.</text>
</comment>
<reference evidence="3" key="1">
    <citation type="journal article" date="2014" name="Genome Announc.">
        <title>Genome sequence and annotation of Acremonium chrysogenum, producer of the beta-lactam antibiotic cephalosporin C.</title>
        <authorList>
            <person name="Terfehr D."/>
            <person name="Dahlmann T.A."/>
            <person name="Specht T."/>
            <person name="Zadra I."/>
            <person name="Kuernsteiner H."/>
            <person name="Kueck U."/>
        </authorList>
    </citation>
    <scope>NUCLEOTIDE SEQUENCE [LARGE SCALE GENOMIC DNA]</scope>
    <source>
        <strain evidence="3">ATCC 11550 / CBS 779.69 / DSM 880 / IAM 14645 / JCM 23072 / IMI 49137</strain>
    </source>
</reference>
<dbReference type="EMBL" id="JPKY01000105">
    <property type="protein sequence ID" value="KFH42084.1"/>
    <property type="molecule type" value="Genomic_DNA"/>
</dbReference>
<feature type="compositionally biased region" description="Polar residues" evidence="1">
    <location>
        <begin position="1"/>
        <end position="14"/>
    </location>
</feature>
<proteinExistence type="predicted"/>
<organism evidence="2 3">
    <name type="scientific">Hapsidospora chrysogenum (strain ATCC 11550 / CBS 779.69 / DSM 880 / IAM 14645 / JCM 23072 / IMI 49137)</name>
    <name type="common">Acremonium chrysogenum</name>
    <dbReference type="NCBI Taxonomy" id="857340"/>
    <lineage>
        <taxon>Eukaryota</taxon>
        <taxon>Fungi</taxon>
        <taxon>Dikarya</taxon>
        <taxon>Ascomycota</taxon>
        <taxon>Pezizomycotina</taxon>
        <taxon>Sordariomycetes</taxon>
        <taxon>Hypocreomycetidae</taxon>
        <taxon>Hypocreales</taxon>
        <taxon>Bionectriaceae</taxon>
        <taxon>Hapsidospora</taxon>
    </lineage>
</organism>
<evidence type="ECO:0000313" key="3">
    <source>
        <dbReference type="Proteomes" id="UP000029964"/>
    </source>
</evidence>
<evidence type="ECO:0000256" key="1">
    <source>
        <dbReference type="SAM" id="MobiDB-lite"/>
    </source>
</evidence>
<dbReference type="AlphaFoldDB" id="A0A086SYA2"/>
<protein>
    <submittedName>
        <fullName evidence="2">Uncharacterized protein</fullName>
    </submittedName>
</protein>
<keyword evidence="3" id="KW-1185">Reference proteome</keyword>
<feature type="compositionally biased region" description="Basic and acidic residues" evidence="1">
    <location>
        <begin position="52"/>
        <end position="63"/>
    </location>
</feature>
<dbReference type="HOGENOM" id="CLU_1660180_0_0_1"/>
<evidence type="ECO:0000313" key="2">
    <source>
        <dbReference type="EMBL" id="KFH42084.1"/>
    </source>
</evidence>
<accession>A0A086SYA2</accession>
<feature type="compositionally biased region" description="Polar residues" evidence="1">
    <location>
        <begin position="26"/>
        <end position="41"/>
    </location>
</feature>
<gene>
    <name evidence="2" type="ORF">ACRE_072150</name>
</gene>
<dbReference type="Proteomes" id="UP000029964">
    <property type="component" value="Unassembled WGS sequence"/>
</dbReference>
<feature type="region of interest" description="Disordered" evidence="1">
    <location>
        <begin position="1"/>
        <end position="68"/>
    </location>
</feature>
<name>A0A086SYA2_HAPC1</name>